<dbReference type="PANTHER" id="PTHR30137:SF6">
    <property type="entry name" value="LUCIFERASE-LIKE MONOOXYGENASE"/>
    <property type="match status" value="1"/>
</dbReference>
<dbReference type="OrthoDB" id="7239898at2"/>
<feature type="domain" description="Luciferase-like" evidence="1">
    <location>
        <begin position="14"/>
        <end position="318"/>
    </location>
</feature>
<dbReference type="RefSeq" id="WP_147157138.1">
    <property type="nucleotide sequence ID" value="NZ_BKAJ01000264.1"/>
</dbReference>
<dbReference type="InterPro" id="IPR036661">
    <property type="entry name" value="Luciferase-like_sf"/>
</dbReference>
<organism evidence="2 3">
    <name type="scientific">Reyranella soli</name>
    <dbReference type="NCBI Taxonomy" id="1230389"/>
    <lineage>
        <taxon>Bacteria</taxon>
        <taxon>Pseudomonadati</taxon>
        <taxon>Pseudomonadota</taxon>
        <taxon>Alphaproteobacteria</taxon>
        <taxon>Hyphomicrobiales</taxon>
        <taxon>Reyranellaceae</taxon>
        <taxon>Reyranella</taxon>
    </lineage>
</organism>
<dbReference type="Pfam" id="PF00296">
    <property type="entry name" value="Bac_luciferase"/>
    <property type="match status" value="1"/>
</dbReference>
<proteinExistence type="predicted"/>
<evidence type="ECO:0000313" key="2">
    <source>
        <dbReference type="EMBL" id="GEP61854.1"/>
    </source>
</evidence>
<protein>
    <submittedName>
        <fullName evidence="2">Monooxygenase</fullName>
    </submittedName>
</protein>
<dbReference type="Gene3D" id="3.20.20.30">
    <property type="entry name" value="Luciferase-like domain"/>
    <property type="match status" value="1"/>
</dbReference>
<evidence type="ECO:0000259" key="1">
    <source>
        <dbReference type="Pfam" id="PF00296"/>
    </source>
</evidence>
<dbReference type="GO" id="GO:0016705">
    <property type="term" value="F:oxidoreductase activity, acting on paired donors, with incorporation or reduction of molecular oxygen"/>
    <property type="evidence" value="ECO:0007669"/>
    <property type="project" value="InterPro"/>
</dbReference>
<accession>A0A512NSD6</accession>
<dbReference type="EMBL" id="BKAJ01000264">
    <property type="protein sequence ID" value="GEP61854.1"/>
    <property type="molecule type" value="Genomic_DNA"/>
</dbReference>
<sequence length="359" mass="40087">MADIAFGFQAAPASDVHKSDQALYREVMEDCALGRKLGYDAAWLLEHHFSDYYPTPSPLLFMAHIAAAFPDLSLGTSVLVLPWYHPLRLAEEIAMLNGMTTGTLHLGIGRGTAKMEYDAYNVDMNEARARFAECYRIVEKGLAGEPFTHDGRFWKIDKPIRLRPDPGDKKVRFYGAIGSPASAEVMGDLGVAPICLSTFPDKLLAKILERWSARAGAAARDAILPISVKMFIADTDEEARALGRRYYPPYFDLQCAHYESDANPWADIPEYQDFSRMFANLRKLTDPAELAPFMDSNLVGSPATICRRIDQLAALGFNYFMVSCATPGTPIGLRQRMMTRFAEEVCPKYSQSMRRKQAA</sequence>
<keyword evidence="3" id="KW-1185">Reference proteome</keyword>
<dbReference type="PANTHER" id="PTHR30137">
    <property type="entry name" value="LUCIFERASE-LIKE MONOOXYGENASE"/>
    <property type="match status" value="1"/>
</dbReference>
<dbReference type="SUPFAM" id="SSF51679">
    <property type="entry name" value="Bacterial luciferase-like"/>
    <property type="match status" value="1"/>
</dbReference>
<comment type="caution">
    <text evidence="2">The sequence shown here is derived from an EMBL/GenBank/DDBJ whole genome shotgun (WGS) entry which is preliminary data.</text>
</comment>
<reference evidence="2 3" key="1">
    <citation type="submission" date="2019-07" db="EMBL/GenBank/DDBJ databases">
        <title>Whole genome shotgun sequence of Reyranella soli NBRC 108950.</title>
        <authorList>
            <person name="Hosoyama A."/>
            <person name="Uohara A."/>
            <person name="Ohji S."/>
            <person name="Ichikawa N."/>
        </authorList>
    </citation>
    <scope>NUCLEOTIDE SEQUENCE [LARGE SCALE GENOMIC DNA]</scope>
    <source>
        <strain evidence="2 3">NBRC 108950</strain>
    </source>
</reference>
<keyword evidence="2" id="KW-0503">Monooxygenase</keyword>
<gene>
    <name evidence="2" type="ORF">RSO01_90200</name>
</gene>
<dbReference type="InterPro" id="IPR011251">
    <property type="entry name" value="Luciferase-like_dom"/>
</dbReference>
<dbReference type="InterPro" id="IPR050766">
    <property type="entry name" value="Bact_Lucif_Oxidored"/>
</dbReference>
<keyword evidence="2" id="KW-0560">Oxidoreductase</keyword>
<dbReference type="AlphaFoldDB" id="A0A512NSD6"/>
<dbReference type="GO" id="GO:0005829">
    <property type="term" value="C:cytosol"/>
    <property type="evidence" value="ECO:0007669"/>
    <property type="project" value="TreeGrafter"/>
</dbReference>
<name>A0A512NSD6_9HYPH</name>
<dbReference type="Proteomes" id="UP000321058">
    <property type="component" value="Unassembled WGS sequence"/>
</dbReference>
<dbReference type="GO" id="GO:0004497">
    <property type="term" value="F:monooxygenase activity"/>
    <property type="evidence" value="ECO:0007669"/>
    <property type="project" value="UniProtKB-KW"/>
</dbReference>
<evidence type="ECO:0000313" key="3">
    <source>
        <dbReference type="Proteomes" id="UP000321058"/>
    </source>
</evidence>